<feature type="region of interest" description="Disordered" evidence="1">
    <location>
        <begin position="82"/>
        <end position="105"/>
    </location>
</feature>
<accession>A0A1D1W5X9</accession>
<dbReference type="Proteomes" id="UP000186922">
    <property type="component" value="Unassembled WGS sequence"/>
</dbReference>
<evidence type="ECO:0000313" key="2">
    <source>
        <dbReference type="EMBL" id="GAV08847.1"/>
    </source>
</evidence>
<organism evidence="2 3">
    <name type="scientific">Ramazzottius varieornatus</name>
    <name type="common">Water bear</name>
    <name type="synonym">Tardigrade</name>
    <dbReference type="NCBI Taxonomy" id="947166"/>
    <lineage>
        <taxon>Eukaryota</taxon>
        <taxon>Metazoa</taxon>
        <taxon>Ecdysozoa</taxon>
        <taxon>Tardigrada</taxon>
        <taxon>Eutardigrada</taxon>
        <taxon>Parachela</taxon>
        <taxon>Hypsibioidea</taxon>
        <taxon>Ramazzottiidae</taxon>
        <taxon>Ramazzottius</taxon>
    </lineage>
</organism>
<reference evidence="2 3" key="1">
    <citation type="journal article" date="2016" name="Nat. Commun.">
        <title>Extremotolerant tardigrade genome and improved radiotolerance of human cultured cells by tardigrade-unique protein.</title>
        <authorList>
            <person name="Hashimoto T."/>
            <person name="Horikawa D.D."/>
            <person name="Saito Y."/>
            <person name="Kuwahara H."/>
            <person name="Kozuka-Hata H."/>
            <person name="Shin-I T."/>
            <person name="Minakuchi Y."/>
            <person name="Ohishi K."/>
            <person name="Motoyama A."/>
            <person name="Aizu T."/>
            <person name="Enomoto A."/>
            <person name="Kondo K."/>
            <person name="Tanaka S."/>
            <person name="Hara Y."/>
            <person name="Koshikawa S."/>
            <person name="Sagara H."/>
            <person name="Miura T."/>
            <person name="Yokobori S."/>
            <person name="Miyagawa K."/>
            <person name="Suzuki Y."/>
            <person name="Kubo T."/>
            <person name="Oyama M."/>
            <person name="Kohara Y."/>
            <person name="Fujiyama A."/>
            <person name="Arakawa K."/>
            <person name="Katayama T."/>
            <person name="Toyoda A."/>
            <person name="Kunieda T."/>
        </authorList>
    </citation>
    <scope>NUCLEOTIDE SEQUENCE [LARGE SCALE GENOMIC DNA]</scope>
    <source>
        <strain evidence="2 3">YOKOZUNA-1</strain>
    </source>
</reference>
<evidence type="ECO:0000256" key="1">
    <source>
        <dbReference type="SAM" id="MobiDB-lite"/>
    </source>
</evidence>
<dbReference type="AlphaFoldDB" id="A0A1D1W5X9"/>
<name>A0A1D1W5X9_RAMVA</name>
<dbReference type="EMBL" id="BDGG01000019">
    <property type="protein sequence ID" value="GAV08847.1"/>
    <property type="molecule type" value="Genomic_DNA"/>
</dbReference>
<evidence type="ECO:0000313" key="3">
    <source>
        <dbReference type="Proteomes" id="UP000186922"/>
    </source>
</evidence>
<comment type="caution">
    <text evidence="2">The sequence shown here is derived from an EMBL/GenBank/DDBJ whole genome shotgun (WGS) entry which is preliminary data.</text>
</comment>
<proteinExistence type="predicted"/>
<protein>
    <submittedName>
        <fullName evidence="2">Uncharacterized protein</fullName>
    </submittedName>
</protein>
<sequence>MPAAPALYGSTAVCRPAGTPLAGHGLLQLSIFHPESSRISLNHQIIGIASSPHAHYVSLTACGIRVLCDILSDAPNHPLLRLPKRASGSAQRFRNTATESDGDFRLGWTHSRSSMLAGKDGP</sequence>
<gene>
    <name evidence="2" type="primary">RvY_18479</name>
    <name evidence="2" type="synonym">RvY_18479.2</name>
    <name evidence="2" type="ORF">RvY_18479-2</name>
</gene>
<feature type="compositionally biased region" description="Polar residues" evidence="1">
    <location>
        <begin position="88"/>
        <end position="99"/>
    </location>
</feature>
<keyword evidence="3" id="KW-1185">Reference proteome</keyword>